<comment type="cofactor">
    <cofactor evidence="1">
        <name>Mg(2+)</name>
        <dbReference type="ChEBI" id="CHEBI:18420"/>
    </cofactor>
</comment>
<dbReference type="PANTHER" id="PTHR12001">
    <property type="entry name" value="GERANYLGERANYL PYROPHOSPHATE SYNTHASE"/>
    <property type="match status" value="1"/>
</dbReference>
<keyword evidence="3 6" id="KW-0808">Transferase</keyword>
<dbReference type="GO" id="GO:0008299">
    <property type="term" value="P:isoprenoid biosynthetic process"/>
    <property type="evidence" value="ECO:0007669"/>
    <property type="project" value="InterPro"/>
</dbReference>
<evidence type="ECO:0000256" key="2">
    <source>
        <dbReference type="ARBA" id="ARBA00006706"/>
    </source>
</evidence>
<comment type="similarity">
    <text evidence="2 6">Belongs to the FPP/GGPP synthase family.</text>
</comment>
<dbReference type="PANTHER" id="PTHR12001:SF69">
    <property type="entry name" value="ALL TRANS-POLYPRENYL-DIPHOSPHATE SYNTHASE PDSS1"/>
    <property type="match status" value="1"/>
</dbReference>
<sequence length="328" mass="34930">MSTTTAPTTGLSIPALARALPRVEDEIRRMATSSSLPIVNEFSGRITAAGGKRLRSVLILAGALAMRGSVTDKAVTSAACVEVLHAGSLVHDDLMDNATERRGVRTVNADWGPGPAVLVGDFMLARASQVALREISPFAAEQLAAAVADLVEGQVLEVLDLHNPDRSPDDALRSIALKTGALFRVGCVLAAHCADADEVTTTRMAEYGASFGLLFQILDDLLDLASTRLRLGKPVGTDLRQGVYTFPLLRAMDPELRALLVRDPDDDRVAEVLAVLRRGSLVEDTLGYCRNLARQTVAALPVLPSSETADILRELPGAYLDWAATLIA</sequence>
<keyword evidence="4" id="KW-0479">Metal-binding</keyword>
<dbReference type="InterPro" id="IPR000092">
    <property type="entry name" value="Polyprenyl_synt"/>
</dbReference>
<evidence type="ECO:0000256" key="3">
    <source>
        <dbReference type="ARBA" id="ARBA00022679"/>
    </source>
</evidence>
<comment type="caution">
    <text evidence="7">The sequence shown here is derived from an EMBL/GenBank/DDBJ whole genome shotgun (WGS) entry which is preliminary data.</text>
</comment>
<dbReference type="AlphaFoldDB" id="A0A2T0TMN5"/>
<evidence type="ECO:0000313" key="8">
    <source>
        <dbReference type="Proteomes" id="UP000239494"/>
    </source>
</evidence>
<protein>
    <submittedName>
        <fullName evidence="7">Heptaprenyl diphosphate synthase/octaprenyl-diphosphate synthase</fullName>
    </submittedName>
</protein>
<keyword evidence="5" id="KW-0460">Magnesium</keyword>
<evidence type="ECO:0000256" key="4">
    <source>
        <dbReference type="ARBA" id="ARBA00022723"/>
    </source>
</evidence>
<dbReference type="SFLD" id="SFLDS00005">
    <property type="entry name" value="Isoprenoid_Synthase_Type_I"/>
    <property type="match status" value="1"/>
</dbReference>
<keyword evidence="8" id="KW-1185">Reference proteome</keyword>
<reference evidence="7 8" key="1">
    <citation type="submission" date="2018-03" db="EMBL/GenBank/DDBJ databases">
        <title>Genomic Encyclopedia of Archaeal and Bacterial Type Strains, Phase II (KMG-II): from individual species to whole genera.</title>
        <authorList>
            <person name="Goeker M."/>
        </authorList>
    </citation>
    <scope>NUCLEOTIDE SEQUENCE [LARGE SCALE GENOMIC DNA]</scope>
    <source>
        <strain evidence="7 8">DSM 44720</strain>
    </source>
</reference>
<dbReference type="GO" id="GO:0004659">
    <property type="term" value="F:prenyltransferase activity"/>
    <property type="evidence" value="ECO:0007669"/>
    <property type="project" value="InterPro"/>
</dbReference>
<dbReference type="Proteomes" id="UP000239494">
    <property type="component" value="Unassembled WGS sequence"/>
</dbReference>
<organism evidence="7 8">
    <name type="scientific">Umezawaea tangerina</name>
    <dbReference type="NCBI Taxonomy" id="84725"/>
    <lineage>
        <taxon>Bacteria</taxon>
        <taxon>Bacillati</taxon>
        <taxon>Actinomycetota</taxon>
        <taxon>Actinomycetes</taxon>
        <taxon>Pseudonocardiales</taxon>
        <taxon>Pseudonocardiaceae</taxon>
        <taxon>Umezawaea</taxon>
    </lineage>
</organism>
<dbReference type="EMBL" id="PVTF01000001">
    <property type="protein sequence ID" value="PRY46907.1"/>
    <property type="molecule type" value="Genomic_DNA"/>
</dbReference>
<proteinExistence type="inferred from homology"/>
<evidence type="ECO:0000313" key="7">
    <source>
        <dbReference type="EMBL" id="PRY46907.1"/>
    </source>
</evidence>
<dbReference type="SUPFAM" id="SSF48576">
    <property type="entry name" value="Terpenoid synthases"/>
    <property type="match status" value="1"/>
</dbReference>
<dbReference type="OrthoDB" id="4497239at2"/>
<dbReference type="PROSITE" id="PS00723">
    <property type="entry name" value="POLYPRENYL_SYNTHASE_1"/>
    <property type="match status" value="1"/>
</dbReference>
<dbReference type="Pfam" id="PF00348">
    <property type="entry name" value="polyprenyl_synt"/>
    <property type="match status" value="1"/>
</dbReference>
<gene>
    <name evidence="7" type="ORF">CLV43_1011188</name>
</gene>
<name>A0A2T0TMN5_9PSEU</name>
<dbReference type="CDD" id="cd00685">
    <property type="entry name" value="Trans_IPPS_HT"/>
    <property type="match status" value="1"/>
</dbReference>
<evidence type="ECO:0000256" key="1">
    <source>
        <dbReference type="ARBA" id="ARBA00001946"/>
    </source>
</evidence>
<evidence type="ECO:0000256" key="6">
    <source>
        <dbReference type="RuleBase" id="RU004466"/>
    </source>
</evidence>
<evidence type="ECO:0000256" key="5">
    <source>
        <dbReference type="ARBA" id="ARBA00022842"/>
    </source>
</evidence>
<dbReference type="InterPro" id="IPR008949">
    <property type="entry name" value="Isoprenoid_synthase_dom_sf"/>
</dbReference>
<dbReference type="RefSeq" id="WP_106185839.1">
    <property type="nucleotide sequence ID" value="NZ_PVTF01000001.1"/>
</dbReference>
<dbReference type="InterPro" id="IPR033749">
    <property type="entry name" value="Polyprenyl_synt_CS"/>
</dbReference>
<dbReference type="GO" id="GO:0046872">
    <property type="term" value="F:metal ion binding"/>
    <property type="evidence" value="ECO:0007669"/>
    <property type="project" value="UniProtKB-KW"/>
</dbReference>
<accession>A0A2T0TMN5</accession>
<dbReference type="Gene3D" id="1.10.600.10">
    <property type="entry name" value="Farnesyl Diphosphate Synthase"/>
    <property type="match status" value="1"/>
</dbReference>
<dbReference type="PROSITE" id="PS00444">
    <property type="entry name" value="POLYPRENYL_SYNTHASE_2"/>
    <property type="match status" value="1"/>
</dbReference>